<dbReference type="Pfam" id="PF00741">
    <property type="entry name" value="Gas_vesicle"/>
    <property type="match status" value="1"/>
</dbReference>
<dbReference type="OrthoDB" id="5772790at2"/>
<evidence type="ECO:0000313" key="4">
    <source>
        <dbReference type="EMBL" id="EHL30088.1"/>
    </source>
</evidence>
<accession>G9ERB9</accession>
<comment type="subcellular location">
    <subcellularLocation>
        <location evidence="2">Gas vesicle</location>
    </subcellularLocation>
</comment>
<dbReference type="PANTHER" id="PTHR35344:SF4">
    <property type="entry name" value="GAS VESICLE PROTEIN A1"/>
    <property type="match status" value="1"/>
</dbReference>
<dbReference type="AlphaFoldDB" id="G9ERB9"/>
<keyword evidence="5" id="KW-1185">Reference proteome</keyword>
<dbReference type="STRING" id="658187.LDG_7831"/>
<evidence type="ECO:0000256" key="1">
    <source>
        <dbReference type="ARBA" id="ARBA00022987"/>
    </source>
</evidence>
<evidence type="ECO:0000256" key="3">
    <source>
        <dbReference type="ARBA" id="ARBA00035646"/>
    </source>
</evidence>
<reference evidence="4 5" key="1">
    <citation type="journal article" date="2011" name="BMC Genomics">
        <title>Insight into cross-talk between intra-amoebal pathogens.</title>
        <authorList>
            <person name="Gimenez G."/>
            <person name="Bertelli C."/>
            <person name="Moliner C."/>
            <person name="Robert C."/>
            <person name="Raoult D."/>
            <person name="Fournier P.E."/>
            <person name="Greub G."/>
        </authorList>
    </citation>
    <scope>NUCLEOTIDE SEQUENCE [LARGE SCALE GENOMIC DNA]</scope>
    <source>
        <strain evidence="4 5">LLAP12</strain>
    </source>
</reference>
<gene>
    <name evidence="4" type="ORF">LDG_7831</name>
</gene>
<dbReference type="GO" id="GO:0005198">
    <property type="term" value="F:structural molecule activity"/>
    <property type="evidence" value="ECO:0007669"/>
    <property type="project" value="InterPro"/>
</dbReference>
<proteinExistence type="inferred from homology"/>
<dbReference type="HOGENOM" id="CLU_202561_0_0_6"/>
<dbReference type="RefSeq" id="WP_006871725.1">
    <property type="nucleotide sequence ID" value="NZ_JH413835.1"/>
</dbReference>
<protein>
    <submittedName>
        <fullName evidence="4">Gas vesicle protein GVPa</fullName>
    </submittedName>
</protein>
<evidence type="ECO:0000256" key="2">
    <source>
        <dbReference type="ARBA" id="ARBA00035108"/>
    </source>
</evidence>
<dbReference type="GO" id="GO:0012506">
    <property type="term" value="C:vesicle membrane"/>
    <property type="evidence" value="ECO:0007669"/>
    <property type="project" value="InterPro"/>
</dbReference>
<dbReference type="eggNOG" id="ENOG50319ZR">
    <property type="taxonomic scope" value="Bacteria"/>
</dbReference>
<dbReference type="EMBL" id="JH413835">
    <property type="protein sequence ID" value="EHL30088.1"/>
    <property type="molecule type" value="Genomic_DNA"/>
</dbReference>
<dbReference type="Proteomes" id="UP000002770">
    <property type="component" value="Unassembled WGS sequence"/>
</dbReference>
<dbReference type="PANTHER" id="PTHR35344">
    <property type="entry name" value="GAS VESICLE STRUCTURAL PROTEIN 2-RELATED"/>
    <property type="match status" value="1"/>
</dbReference>
<keyword evidence="1" id="KW-0304">Gas vesicle</keyword>
<dbReference type="InterPro" id="IPR050530">
    <property type="entry name" value="GvpA"/>
</dbReference>
<dbReference type="GO" id="GO:0031411">
    <property type="term" value="C:gas vesicle"/>
    <property type="evidence" value="ECO:0007669"/>
    <property type="project" value="UniProtKB-SubCell"/>
</dbReference>
<evidence type="ECO:0000313" key="5">
    <source>
        <dbReference type="Proteomes" id="UP000002770"/>
    </source>
</evidence>
<organism evidence="4 5">
    <name type="scientific">Legionella drancourtii LLAP12</name>
    <dbReference type="NCBI Taxonomy" id="658187"/>
    <lineage>
        <taxon>Bacteria</taxon>
        <taxon>Pseudomonadati</taxon>
        <taxon>Pseudomonadota</taxon>
        <taxon>Gammaproteobacteria</taxon>
        <taxon>Legionellales</taxon>
        <taxon>Legionellaceae</taxon>
        <taxon>Legionella</taxon>
    </lineage>
</organism>
<name>G9ERB9_9GAMM</name>
<comment type="similarity">
    <text evidence="3">Belongs to the gas vesicle GvpA family.</text>
</comment>
<dbReference type="InterPro" id="IPR000638">
    <property type="entry name" value="Gas-vesicle_GvpA-like"/>
</dbReference>
<dbReference type="InParanoid" id="G9ERB9"/>
<sequence>MIIEDKPVSLCETLDRVLNKGVVVAGTVTISVADVDLLYLDLHCLLSSMKGMNLIGSERER</sequence>